<gene>
    <name evidence="4" type="ORF">TRAPUB_1711</name>
    <name evidence="3" type="ORF">TRAPUB_3122</name>
</gene>
<dbReference type="OMA" id="RTADHAG"/>
<evidence type="ECO:0000313" key="5">
    <source>
        <dbReference type="Proteomes" id="UP000184267"/>
    </source>
</evidence>
<dbReference type="OrthoDB" id="2749024at2759"/>
<dbReference type="AlphaFoldDB" id="A0A1M2VIM1"/>
<dbReference type="Proteomes" id="UP000184267">
    <property type="component" value="Unassembled WGS sequence"/>
</dbReference>
<organism evidence="4 5">
    <name type="scientific">Trametes pubescens</name>
    <name type="common">White-rot fungus</name>
    <dbReference type="NCBI Taxonomy" id="154538"/>
    <lineage>
        <taxon>Eukaryota</taxon>
        <taxon>Fungi</taxon>
        <taxon>Dikarya</taxon>
        <taxon>Basidiomycota</taxon>
        <taxon>Agaricomycotina</taxon>
        <taxon>Agaricomycetes</taxon>
        <taxon>Polyporales</taxon>
        <taxon>Polyporaceae</taxon>
        <taxon>Trametes</taxon>
    </lineage>
</organism>
<name>A0A1M2VIM1_TRAPU</name>
<feature type="compositionally biased region" description="Basic and acidic residues" evidence="1">
    <location>
        <begin position="334"/>
        <end position="350"/>
    </location>
</feature>
<dbReference type="STRING" id="154538.A0A1M2VIM1"/>
<feature type="compositionally biased region" description="Acidic residues" evidence="1">
    <location>
        <begin position="169"/>
        <end position="188"/>
    </location>
</feature>
<feature type="compositionally biased region" description="Low complexity" evidence="1">
    <location>
        <begin position="354"/>
        <end position="364"/>
    </location>
</feature>
<feature type="region of interest" description="Disordered" evidence="1">
    <location>
        <begin position="1"/>
        <end position="216"/>
    </location>
</feature>
<dbReference type="EMBL" id="MNAD01001363">
    <property type="protein sequence ID" value="OJT06024.1"/>
    <property type="molecule type" value="Genomic_DNA"/>
</dbReference>
<feature type="compositionally biased region" description="Basic and acidic residues" evidence="1">
    <location>
        <begin position="124"/>
        <end position="133"/>
    </location>
</feature>
<dbReference type="Pfam" id="PF20149">
    <property type="entry name" value="DUF6532"/>
    <property type="match status" value="1"/>
</dbReference>
<reference evidence="4 5" key="1">
    <citation type="submission" date="2016-10" db="EMBL/GenBank/DDBJ databases">
        <title>Genome sequence of the basidiomycete white-rot fungus Trametes pubescens.</title>
        <authorList>
            <person name="Makela M.R."/>
            <person name="Granchi Z."/>
            <person name="Peng M."/>
            <person name="De Vries R.P."/>
            <person name="Grigoriev I."/>
            <person name="Riley R."/>
            <person name="Hilden K."/>
        </authorList>
    </citation>
    <scope>NUCLEOTIDE SEQUENCE [LARGE SCALE GENOMIC DNA]</scope>
    <source>
        <strain evidence="4 5">FBCC735</strain>
    </source>
</reference>
<evidence type="ECO:0000313" key="3">
    <source>
        <dbReference type="EMBL" id="OJT06024.1"/>
    </source>
</evidence>
<feature type="compositionally biased region" description="Low complexity" evidence="1">
    <location>
        <begin position="405"/>
        <end position="424"/>
    </location>
</feature>
<feature type="compositionally biased region" description="Basic and acidic residues" evidence="1">
    <location>
        <begin position="378"/>
        <end position="399"/>
    </location>
</feature>
<feature type="compositionally biased region" description="Basic and acidic residues" evidence="1">
    <location>
        <begin position="41"/>
        <end position="51"/>
    </location>
</feature>
<feature type="compositionally biased region" description="Basic and acidic residues" evidence="1">
    <location>
        <begin position="189"/>
        <end position="199"/>
    </location>
</feature>
<dbReference type="InterPro" id="IPR045341">
    <property type="entry name" value="DUF6532"/>
</dbReference>
<feature type="compositionally biased region" description="Basic residues" evidence="1">
    <location>
        <begin position="322"/>
        <end position="333"/>
    </location>
</feature>
<keyword evidence="5" id="KW-1185">Reference proteome</keyword>
<dbReference type="EMBL" id="MNAD01001175">
    <property type="protein sequence ID" value="OJT07435.1"/>
    <property type="molecule type" value="Genomic_DNA"/>
</dbReference>
<sequence>MTRGRKRIILSDDSDNNSNGHGAAAIAAAPTGLDSGRPSRRTKEEAKKKWETLVPGQVRKKKKSDTGLASDSDADLKHRKSTKAVKSSYDNSAQSHRSSGKSTARVSACHPPDIDPNASSEGEDNVRKEDSIHVTRTKGSKPHTNSDGDFSKKSVPPKYQKCPAPDIVQDLDNEPTSSEEDDQEDDSTNEDKQEEYNTDKEDEELQAMEKHPQMLAKTFAQEAAYWVEEDNELSPSRPQRHSRSKSLASARAPTPQSSSHSRHSSRPPPSSRSPSRSALEDADTAKKHTKSQTKAPATTIGKKRVAREDSDAAESDAPPPKKLPRKATHGHASRVHDKTKVHSQAHDTPRSHASGKAATKTKSANPSTKNAPKRAKSKHEDEIPKILKISDDASSETRKSKTKSKTMSASSKAALSKTALSAAGSDEDSAVDDASSSESESEDSGIEIVLPAKGKLKLKEQHRRVRRVLKRGIHTMLVNVGLKNAFPDGPQKPGEVIYRALLKAAAEFGYDDLIKRLKKQDELAPTTIQPSQRIPTFRGQVRKLVEGQPGTALGLISGDREKGDWLQEGLHYIYPFDYETKTIQAGKPYSPPVFIETLRVAFFKRPSSLGFELSKQFESSLPNKPDEKELPAPMLALVATALHAAIEDCKYGHKQPCDFSSNDYWNVYKDHIQELSSIRRDGPLQYHVLMHGLWRQISTPMGSSAHAGAPRKSFLDIAAMPLE</sequence>
<feature type="domain" description="DUF6532" evidence="2">
    <location>
        <begin position="479"/>
        <end position="677"/>
    </location>
</feature>
<feature type="compositionally biased region" description="Polar residues" evidence="1">
    <location>
        <begin position="84"/>
        <end position="105"/>
    </location>
</feature>
<feature type="region of interest" description="Disordered" evidence="1">
    <location>
        <begin position="228"/>
        <end position="446"/>
    </location>
</feature>
<evidence type="ECO:0000313" key="4">
    <source>
        <dbReference type="EMBL" id="OJT07435.1"/>
    </source>
</evidence>
<evidence type="ECO:0000256" key="1">
    <source>
        <dbReference type="SAM" id="MobiDB-lite"/>
    </source>
</evidence>
<proteinExistence type="predicted"/>
<evidence type="ECO:0000259" key="2">
    <source>
        <dbReference type="Pfam" id="PF20149"/>
    </source>
</evidence>
<comment type="caution">
    <text evidence="4">The sequence shown here is derived from an EMBL/GenBank/DDBJ whole genome shotgun (WGS) entry which is preliminary data.</text>
</comment>
<accession>A0A1M2VIM1</accession>
<protein>
    <recommendedName>
        <fullName evidence="2">DUF6532 domain-containing protein</fullName>
    </recommendedName>
</protein>